<reference evidence="8 9" key="1">
    <citation type="submission" date="2018-05" db="EMBL/GenBank/DDBJ databases">
        <title>Genomic Encyclopedia of Type Strains, Phase IV (KMG-IV): sequencing the most valuable type-strain genomes for metagenomic binning, comparative biology and taxonomic classification.</title>
        <authorList>
            <person name="Goeker M."/>
        </authorList>
    </citation>
    <scope>NUCLEOTIDE SEQUENCE [LARGE SCALE GENOMIC DNA]</scope>
    <source>
        <strain evidence="8 9">DSM 100333</strain>
    </source>
</reference>
<comment type="cofactor">
    <cofactor evidence="1 7">
        <name>Mg(2+)</name>
        <dbReference type="ChEBI" id="CHEBI:18420"/>
    </cofactor>
</comment>
<dbReference type="SFLD" id="SFLDG01138">
    <property type="entry name" value="C1.6.2:_Deoxy-d-mannose-octulo"/>
    <property type="match status" value="1"/>
</dbReference>
<feature type="binding site" evidence="7">
    <location>
        <position position="108"/>
    </location>
    <ligand>
        <name>Mg(2+)</name>
        <dbReference type="ChEBI" id="CHEBI:18420"/>
    </ligand>
</feature>
<keyword evidence="4 7" id="KW-0479">Metal-binding</keyword>
<evidence type="ECO:0000313" key="9">
    <source>
        <dbReference type="Proteomes" id="UP000245870"/>
    </source>
</evidence>
<dbReference type="EMBL" id="QENY01000002">
    <property type="protein sequence ID" value="PVX58497.1"/>
    <property type="molecule type" value="Genomic_DNA"/>
</dbReference>
<dbReference type="GO" id="GO:0016788">
    <property type="term" value="F:hydrolase activity, acting on ester bonds"/>
    <property type="evidence" value="ECO:0007669"/>
    <property type="project" value="InterPro"/>
</dbReference>
<evidence type="ECO:0000256" key="2">
    <source>
        <dbReference type="ARBA" id="ARBA00005893"/>
    </source>
</evidence>
<feature type="binding site" evidence="7">
    <location>
        <position position="17"/>
    </location>
    <ligand>
        <name>substrate</name>
    </ligand>
</feature>
<comment type="similarity">
    <text evidence="2">Belongs to the KdsC family.</text>
</comment>
<comment type="subunit">
    <text evidence="3">Homotetramer.</text>
</comment>
<dbReference type="InterPro" id="IPR036412">
    <property type="entry name" value="HAD-like_sf"/>
</dbReference>
<dbReference type="InterPro" id="IPR023214">
    <property type="entry name" value="HAD_sf"/>
</dbReference>
<evidence type="ECO:0000256" key="5">
    <source>
        <dbReference type="ARBA" id="ARBA00022801"/>
    </source>
</evidence>
<dbReference type="PIRSF" id="PIRSF006118">
    <property type="entry name" value="KDO8-P_Ptase"/>
    <property type="match status" value="1"/>
</dbReference>
<dbReference type="OrthoDB" id="9805604at2"/>
<organism evidence="8 9">
    <name type="scientific">Hallella colorans</name>
    <dbReference type="NCBI Taxonomy" id="1703337"/>
    <lineage>
        <taxon>Bacteria</taxon>
        <taxon>Pseudomonadati</taxon>
        <taxon>Bacteroidota</taxon>
        <taxon>Bacteroidia</taxon>
        <taxon>Bacteroidales</taxon>
        <taxon>Prevotellaceae</taxon>
        <taxon>Hallella</taxon>
    </lineage>
</organism>
<name>A0A2U0ULI4_9BACT</name>
<dbReference type="Proteomes" id="UP000245870">
    <property type="component" value="Unassembled WGS sequence"/>
</dbReference>
<dbReference type="RefSeq" id="WP_116615611.1">
    <property type="nucleotide sequence ID" value="NZ_QENY01000002.1"/>
</dbReference>
<evidence type="ECO:0000256" key="7">
    <source>
        <dbReference type="PIRSR" id="PIRSR006118-2"/>
    </source>
</evidence>
<dbReference type="SUPFAM" id="SSF56784">
    <property type="entry name" value="HAD-like"/>
    <property type="match status" value="1"/>
</dbReference>
<dbReference type="GO" id="GO:0046872">
    <property type="term" value="F:metal ion binding"/>
    <property type="evidence" value="ECO:0007669"/>
    <property type="project" value="UniProtKB-KW"/>
</dbReference>
<dbReference type="SFLD" id="SFLDS00003">
    <property type="entry name" value="Haloacid_Dehalogenase"/>
    <property type="match status" value="1"/>
</dbReference>
<proteinExistence type="inferred from homology"/>
<dbReference type="Gene3D" id="3.40.50.1000">
    <property type="entry name" value="HAD superfamily/HAD-like"/>
    <property type="match status" value="1"/>
</dbReference>
<evidence type="ECO:0000313" key="8">
    <source>
        <dbReference type="EMBL" id="PVX58497.1"/>
    </source>
</evidence>
<dbReference type="Pfam" id="PF08282">
    <property type="entry name" value="Hydrolase_3"/>
    <property type="match status" value="1"/>
</dbReference>
<accession>A0A2U0ULI4</accession>
<feature type="binding site" evidence="7">
    <location>
        <position position="15"/>
    </location>
    <ligand>
        <name>Mg(2+)</name>
        <dbReference type="ChEBI" id="CHEBI:18420"/>
    </ligand>
</feature>
<dbReference type="NCBIfam" id="TIGR01670">
    <property type="entry name" value="KdsC-phosphatas"/>
    <property type="match status" value="1"/>
</dbReference>
<dbReference type="InterPro" id="IPR050793">
    <property type="entry name" value="CMP-NeuNAc_synthase"/>
</dbReference>
<evidence type="ECO:0000256" key="4">
    <source>
        <dbReference type="ARBA" id="ARBA00022723"/>
    </source>
</evidence>
<protein>
    <submittedName>
        <fullName evidence="8">3-deoxy-D-manno-octulosonate 8-phosphate phosphatase (KDO 8-P phosphatase)</fullName>
    </submittedName>
</protein>
<keyword evidence="9" id="KW-1185">Reference proteome</keyword>
<dbReference type="FunFam" id="3.40.50.1000:FF:000029">
    <property type="entry name" value="3-deoxy-D-manno-octulosonate 8-phosphate phosphatase KdsC"/>
    <property type="match status" value="1"/>
</dbReference>
<dbReference type="PANTHER" id="PTHR21485">
    <property type="entry name" value="HAD SUPERFAMILY MEMBERS CMAS AND KDSC"/>
    <property type="match status" value="1"/>
</dbReference>
<evidence type="ECO:0000256" key="3">
    <source>
        <dbReference type="ARBA" id="ARBA00011881"/>
    </source>
</evidence>
<dbReference type="GO" id="GO:0008781">
    <property type="term" value="F:N-acylneuraminate cytidylyltransferase activity"/>
    <property type="evidence" value="ECO:0007669"/>
    <property type="project" value="TreeGrafter"/>
</dbReference>
<comment type="caution">
    <text evidence="8">The sequence shown here is derived from an EMBL/GenBank/DDBJ whole genome shotgun (WGS) entry which is preliminary data.</text>
</comment>
<dbReference type="PANTHER" id="PTHR21485:SF3">
    <property type="entry name" value="N-ACYLNEURAMINATE CYTIDYLYLTRANSFERASE"/>
    <property type="match status" value="1"/>
</dbReference>
<gene>
    <name evidence="8" type="ORF">C7379_10215</name>
</gene>
<evidence type="ECO:0000256" key="1">
    <source>
        <dbReference type="ARBA" id="ARBA00001946"/>
    </source>
</evidence>
<dbReference type="AlphaFoldDB" id="A0A2U0ULI4"/>
<dbReference type="InterPro" id="IPR010023">
    <property type="entry name" value="KdsC_fam"/>
</dbReference>
<dbReference type="SFLD" id="SFLDG01136">
    <property type="entry name" value="C1.6:_Phosphoserine_Phosphatas"/>
    <property type="match status" value="1"/>
</dbReference>
<keyword evidence="5" id="KW-0378">Hydrolase</keyword>
<sequence>MINYELGKIKAIILDVDGVLSAETIGMDAEGMPVRTINIKDGYALQLAAKMGLRVAIMTGGHADSIFKRYNYLGIEDIYTKCAVKIDTYESFLKEYGLHDDEIIYMGDDIPDYEVMKRVGCPCCPMDACAEIKAVSLYISQKRGGMGCVRDVLEQVLQAQGLWLSSAKAFGW</sequence>
<evidence type="ECO:0000256" key="6">
    <source>
        <dbReference type="ARBA" id="ARBA00022842"/>
    </source>
</evidence>
<keyword evidence="6 7" id="KW-0460">Magnesium</keyword>